<feature type="domain" description="Peptidase M16 C-terminal" evidence="5">
    <location>
        <begin position="664"/>
        <end position="834"/>
    </location>
</feature>
<feature type="domain" description="Peptidase M16 N-terminal" evidence="4">
    <location>
        <begin position="70"/>
        <end position="216"/>
    </location>
</feature>
<evidence type="ECO:0000259" key="5">
    <source>
        <dbReference type="Pfam" id="PF05193"/>
    </source>
</evidence>
<dbReference type="Pfam" id="PF00675">
    <property type="entry name" value="Peptidase_M16"/>
    <property type="match status" value="2"/>
</dbReference>
<feature type="domain" description="Peptidase M16 N-terminal" evidence="4">
    <location>
        <begin position="509"/>
        <end position="649"/>
    </location>
</feature>
<name>A0A1V6LWX5_9BACT</name>
<dbReference type="GO" id="GO:0004222">
    <property type="term" value="F:metalloendopeptidase activity"/>
    <property type="evidence" value="ECO:0007669"/>
    <property type="project" value="InterPro"/>
</dbReference>
<dbReference type="Proteomes" id="UP000242219">
    <property type="component" value="Unassembled WGS sequence"/>
</dbReference>
<evidence type="ECO:0000256" key="1">
    <source>
        <dbReference type="ARBA" id="ARBA00001947"/>
    </source>
</evidence>
<protein>
    <recommendedName>
        <fullName evidence="8">Peptidase M16</fullName>
    </recommendedName>
</protein>
<proteinExistence type="inferred from homology"/>
<evidence type="ECO:0000256" key="2">
    <source>
        <dbReference type="ARBA" id="ARBA00007261"/>
    </source>
</evidence>
<sequence length="900" mass="102472">MSYILKFSLKTLCSLRNTQKSLRYVIAILIMFNWMECHLCYGENQNNQIASLFKETQQASVFYLDNGMEVILIENHASPMIAAVTVVKTGSRNEDEASNGSAHFLEHLLFNGTKTRTQKQIYDEMDFYGGYNNAHTGQDYTNYMILMPKEYIAQGMDIQADMLFNSTLPDEKFEKERGIVIEEIGKDADQPEYQVDNHFHRIFYAGTPYERPILGTVSTITHLKRERVWEYYQTWYVPNNMILMVIGDFSTPEMVKLVKEKYGSYPAGPIPEHKTIALNPPVKLQLVTANGMDNFPKNRQYLTLGYVLPPPVSDDFQALVLLSEFLGNRKDAILKTLFNQEQYKDLVDTIDTCIDFNRDFSTLKISAELPVSANAGRVVELIVQAVQGLTKNVIPASEVESTLIAHVTHELYLQESLHYYGMMKSGYLAAGGYTLLRNYMDGLMRVTPASIQKIAEKYLKIQTPVVTLISPPVEKTAAPLKAQSVNQYKMEILKNGLTVVVKECYDSRVAGIHLLAKERSLSEGKEKWGMAEILQRMLIDGGTAAHPDDALYQAFNSIGAEIKVCDDPSVPFDDYYHNPRFAYIRLKVIDTFFEKGLKLLSEMILQPSLTEKAFAEAKKDVMSLSANAEMSTSKIAERIFYENLFKENPGFSWLFGDMKHLEQIQLKDVQNFHHKFYNPANLILVISANIPVEKALLLVREYLGGDWGEMGWQPPAFTPQFKSLGTRIREKMGKQQSYISVANVCEVGEEDQPALSVMEAIFGDRLAFNLREKQGLAYSIGVSFNKYKGAQWYRISMGTRPENTERAINGICKEIHSMREAKIEEPELQKTINAILGRRGMRRLDRVNQSYYISMKVLDGKGPEADDQEIEKLKKVTIQDVERLARQVFQNDNYLIVIVE</sequence>
<dbReference type="AlphaFoldDB" id="A0A1V6LWX5"/>
<dbReference type="SUPFAM" id="SSF63411">
    <property type="entry name" value="LuxS/MPP-like metallohydrolase"/>
    <property type="match status" value="4"/>
</dbReference>
<dbReference type="PROSITE" id="PS00143">
    <property type="entry name" value="INSULINASE"/>
    <property type="match status" value="1"/>
</dbReference>
<dbReference type="InterPro" id="IPR050361">
    <property type="entry name" value="MPP/UQCRC_Complex"/>
</dbReference>
<evidence type="ECO:0000256" key="3">
    <source>
        <dbReference type="RuleBase" id="RU004447"/>
    </source>
</evidence>
<dbReference type="InterPro" id="IPR001431">
    <property type="entry name" value="Pept_M16_Zn_BS"/>
</dbReference>
<dbReference type="GO" id="GO:0006508">
    <property type="term" value="P:proteolysis"/>
    <property type="evidence" value="ECO:0007669"/>
    <property type="project" value="InterPro"/>
</dbReference>
<dbReference type="Gene3D" id="3.30.830.10">
    <property type="entry name" value="Metalloenzyme, LuxS/M16 peptidase-like"/>
    <property type="match status" value="4"/>
</dbReference>
<dbReference type="InterPro" id="IPR011765">
    <property type="entry name" value="Pept_M16_N"/>
</dbReference>
<keyword evidence="7" id="KW-1185">Reference proteome</keyword>
<evidence type="ECO:0008006" key="8">
    <source>
        <dbReference type="Google" id="ProtNLM"/>
    </source>
</evidence>
<comment type="cofactor">
    <cofactor evidence="1">
        <name>Zn(2+)</name>
        <dbReference type="ChEBI" id="CHEBI:29105"/>
    </cofactor>
</comment>
<accession>A0A1V6LWX5</accession>
<feature type="domain" description="Peptidase M16 C-terminal" evidence="5">
    <location>
        <begin position="223"/>
        <end position="401"/>
    </location>
</feature>
<evidence type="ECO:0000313" key="7">
    <source>
        <dbReference type="Proteomes" id="UP000242219"/>
    </source>
</evidence>
<gene>
    <name evidence="6" type="ORF">BIY37_12635</name>
</gene>
<dbReference type="EMBL" id="MJUW02000121">
    <property type="protein sequence ID" value="OQD44651.1"/>
    <property type="molecule type" value="Genomic_DNA"/>
</dbReference>
<dbReference type="InterPro" id="IPR007863">
    <property type="entry name" value="Peptidase_M16_C"/>
</dbReference>
<dbReference type="Pfam" id="PF05193">
    <property type="entry name" value="Peptidase_M16_C"/>
    <property type="match status" value="2"/>
</dbReference>
<comment type="caution">
    <text evidence="6">The sequence shown here is derived from an EMBL/GenBank/DDBJ whole genome shotgun (WGS) entry which is preliminary data.</text>
</comment>
<comment type="similarity">
    <text evidence="2 3">Belongs to the peptidase M16 family.</text>
</comment>
<organism evidence="6 7">
    <name type="scientific">Candidatus Brocadia sapporoensis</name>
    <dbReference type="NCBI Taxonomy" id="392547"/>
    <lineage>
        <taxon>Bacteria</taxon>
        <taxon>Pseudomonadati</taxon>
        <taxon>Planctomycetota</taxon>
        <taxon>Candidatus Brocadiia</taxon>
        <taxon>Candidatus Brocadiales</taxon>
        <taxon>Candidatus Brocadiaceae</taxon>
        <taxon>Candidatus Brocadia</taxon>
    </lineage>
</organism>
<evidence type="ECO:0000259" key="4">
    <source>
        <dbReference type="Pfam" id="PF00675"/>
    </source>
</evidence>
<reference evidence="6 7" key="1">
    <citation type="journal article" date="2016" name="Genome Announc.">
        <title>Draft Genome Sequence of the Anaerobic Ammonium-Oxidizing Bacterium 'Candidatus Brocadia sp. 40'.</title>
        <authorList>
            <person name="Ali M."/>
            <person name="Haroon M.F."/>
            <person name="Narita Y."/>
            <person name="Zhang L."/>
            <person name="Rangel Shaw D."/>
            <person name="Okabe S."/>
            <person name="Saikaly P.E."/>
        </authorList>
    </citation>
    <scope>NUCLEOTIDE SEQUENCE [LARGE SCALE GENOMIC DNA]</scope>
    <source>
        <strain evidence="6 7">40</strain>
    </source>
</reference>
<dbReference type="PANTHER" id="PTHR11851">
    <property type="entry name" value="METALLOPROTEASE"/>
    <property type="match status" value="1"/>
</dbReference>
<dbReference type="GO" id="GO:0046872">
    <property type="term" value="F:metal ion binding"/>
    <property type="evidence" value="ECO:0007669"/>
    <property type="project" value="InterPro"/>
</dbReference>
<evidence type="ECO:0000313" key="6">
    <source>
        <dbReference type="EMBL" id="OQD44651.1"/>
    </source>
</evidence>
<dbReference type="PANTHER" id="PTHR11851:SF49">
    <property type="entry name" value="MITOCHONDRIAL-PROCESSING PEPTIDASE SUBUNIT ALPHA"/>
    <property type="match status" value="1"/>
</dbReference>
<dbReference type="InterPro" id="IPR011249">
    <property type="entry name" value="Metalloenz_LuxS/M16"/>
</dbReference>